<dbReference type="EMBL" id="CAUYUJ010014738">
    <property type="protein sequence ID" value="CAK0845440.1"/>
    <property type="molecule type" value="Genomic_DNA"/>
</dbReference>
<organism evidence="3 4">
    <name type="scientific">Prorocentrum cordatum</name>
    <dbReference type="NCBI Taxonomy" id="2364126"/>
    <lineage>
        <taxon>Eukaryota</taxon>
        <taxon>Sar</taxon>
        <taxon>Alveolata</taxon>
        <taxon>Dinophyceae</taxon>
        <taxon>Prorocentrales</taxon>
        <taxon>Prorocentraceae</taxon>
        <taxon>Prorocentrum</taxon>
    </lineage>
</organism>
<keyword evidence="1" id="KW-0175">Coiled coil</keyword>
<dbReference type="SUPFAM" id="SSF56219">
    <property type="entry name" value="DNase I-like"/>
    <property type="match status" value="1"/>
</dbReference>
<evidence type="ECO:0008006" key="5">
    <source>
        <dbReference type="Google" id="ProtNLM"/>
    </source>
</evidence>
<feature type="compositionally biased region" description="Low complexity" evidence="2">
    <location>
        <begin position="366"/>
        <end position="375"/>
    </location>
</feature>
<feature type="coiled-coil region" evidence="1">
    <location>
        <begin position="195"/>
        <end position="250"/>
    </location>
</feature>
<evidence type="ECO:0000313" key="4">
    <source>
        <dbReference type="Proteomes" id="UP001189429"/>
    </source>
</evidence>
<feature type="non-terminal residue" evidence="3">
    <location>
        <position position="962"/>
    </location>
</feature>
<evidence type="ECO:0000256" key="2">
    <source>
        <dbReference type="SAM" id="MobiDB-lite"/>
    </source>
</evidence>
<proteinExistence type="predicted"/>
<keyword evidence="4" id="KW-1185">Reference proteome</keyword>
<feature type="compositionally biased region" description="Low complexity" evidence="2">
    <location>
        <begin position="144"/>
        <end position="153"/>
    </location>
</feature>
<protein>
    <recommendedName>
        <fullName evidence="5">RanBP2-type domain-containing protein</fullName>
    </recommendedName>
</protein>
<dbReference type="Proteomes" id="UP001189429">
    <property type="component" value="Unassembled WGS sequence"/>
</dbReference>
<reference evidence="3" key="1">
    <citation type="submission" date="2023-10" db="EMBL/GenBank/DDBJ databases">
        <authorList>
            <person name="Chen Y."/>
            <person name="Shah S."/>
            <person name="Dougan E. K."/>
            <person name="Thang M."/>
            <person name="Chan C."/>
        </authorList>
    </citation>
    <scope>NUCLEOTIDE SEQUENCE [LARGE SCALE GENOMIC DNA]</scope>
</reference>
<comment type="caution">
    <text evidence="3">The sequence shown here is derived from an EMBL/GenBank/DDBJ whole genome shotgun (WGS) entry which is preliminary data.</text>
</comment>
<feature type="region of interest" description="Disordered" evidence="2">
    <location>
        <begin position="30"/>
        <end position="62"/>
    </location>
</feature>
<accession>A0ABN9TIB8</accession>
<sequence>MPGGRGGGRGGNAQPPWGAIQRQLKQLAEACKQAGRPAGAARYPRSQERQPPAQRDGAACEPRGARKLTWSCACGTADNFGWRTTCHGCSQQAPRTEPSVRVRPCTAPAGPPTLAPWAGLLAGAGARPATAETAGPPPQPPAPQAAAAEATPPLPAAAAAAPGDLAGIKAHIAALRPFPEWAQEAARLEAAAAGLQEAERAARPLERRLQSALDSRRNRAEAARRAQEAAAAARTAAEEAQRAAEAADTRAAHPIAEAQAAEQALAEVTAAGAAARLAAAAAGVAALDGAFAAVAAAAAQKGADGLVVLLASGPVGPAADGGAAEGLGAAVDSAMPEAGCAAAGAATGGAPAAAAAAPGAAPPGSPGAEAAAAPGAVPPGCGPGGAARRGATPRSWRQVASAHHAAQARRQVTLRRLALATPADGAARRLAPAVATRAPEGVRAGEASHPGPAFPDVFSGSGQFDAMECELVGVAGAAAADAWCVQEARIPARQASSTSADAWARGLRLQVEPEYGAEHLLAVAHRPGLCGVRAAPPLGVSGRHPGHLQHMVLHFGQARAVHFMNCYGSGGRCDEERNADLILEGLQWLRGLGAVPAFLVGDLNCNLEAVGLAGVMAMAGWRDLLAAARPTCMPTHGTPSRLDCIVANAEAMGMVERISNRWDLGLAMHAALLVTFRASPLEQAWIREPVPALDGVAAELALRVQDLGAAWAVLSTTMRTWLAARQGRLTVPERPQAAAVLRAERAPATRGGGEAADAAADAALLRLRRLRGLRHASARGSVASRGVAMGALAALRAADAGDAFWEPQLAAVQLGAELPEALVQLAGADWATARAAARQRRQNEWHRWVSESLANAQGRLYRWIRGGGTLGAELVPDPATQAAAPHSAPGRRAWLLALCGGPATKLRQPWTADDISWLLRQCRPKRKKPGLDGWTVAELRLLPEKFLGWMAEFFEAVEAVGE</sequence>
<evidence type="ECO:0000313" key="3">
    <source>
        <dbReference type="EMBL" id="CAK0845440.1"/>
    </source>
</evidence>
<feature type="compositionally biased region" description="Low complexity" evidence="2">
    <location>
        <begin position="388"/>
        <end position="404"/>
    </location>
</feature>
<name>A0ABN9TIB8_9DINO</name>
<feature type="compositionally biased region" description="Low complexity" evidence="2">
    <location>
        <begin position="125"/>
        <end position="134"/>
    </location>
</feature>
<feature type="compositionally biased region" description="Low complexity" evidence="2">
    <location>
        <begin position="34"/>
        <end position="44"/>
    </location>
</feature>
<evidence type="ECO:0000256" key="1">
    <source>
        <dbReference type="SAM" id="Coils"/>
    </source>
</evidence>
<feature type="region of interest" description="Disordered" evidence="2">
    <location>
        <begin position="353"/>
        <end position="404"/>
    </location>
</feature>
<gene>
    <name evidence="3" type="ORF">PCOR1329_LOCUS39240</name>
</gene>
<feature type="region of interest" description="Disordered" evidence="2">
    <location>
        <begin position="125"/>
        <end position="153"/>
    </location>
</feature>
<dbReference type="InterPro" id="IPR036691">
    <property type="entry name" value="Endo/exonu/phosph_ase_sf"/>
</dbReference>